<protein>
    <recommendedName>
        <fullName evidence="5">Glycosyltransferase 2-like domain-containing protein</fullName>
    </recommendedName>
</protein>
<organism evidence="6 7">
    <name type="scientific">Ardenticatena maritima</name>
    <dbReference type="NCBI Taxonomy" id="872965"/>
    <lineage>
        <taxon>Bacteria</taxon>
        <taxon>Bacillati</taxon>
        <taxon>Chloroflexota</taxon>
        <taxon>Ardenticatenia</taxon>
        <taxon>Ardenticatenales</taxon>
        <taxon>Ardenticatenaceae</taxon>
        <taxon>Ardenticatena</taxon>
    </lineage>
</organism>
<comment type="similarity">
    <text evidence="2">Belongs to the glycosyltransferase 2 family.</text>
</comment>
<evidence type="ECO:0000259" key="5">
    <source>
        <dbReference type="Pfam" id="PF00535"/>
    </source>
</evidence>
<keyword evidence="4" id="KW-0808">Transferase</keyword>
<evidence type="ECO:0000256" key="2">
    <source>
        <dbReference type="ARBA" id="ARBA00006739"/>
    </source>
</evidence>
<gene>
    <name evidence="6" type="ORF">ARMA_0901</name>
</gene>
<name>A0A0M9UC24_9CHLR</name>
<keyword evidence="7" id="KW-1185">Reference proteome</keyword>
<feature type="domain" description="Glycosyltransferase 2-like" evidence="5">
    <location>
        <begin position="7"/>
        <end position="172"/>
    </location>
</feature>
<comment type="pathway">
    <text evidence="1">Cell wall biogenesis; cell wall polysaccharide biosynthesis.</text>
</comment>
<reference evidence="6 7" key="1">
    <citation type="journal article" date="2015" name="Genome Announc.">
        <title>Draft Genome Sequence of a Heterotrophic Facultative Anaerobic Thermophilic Bacterium, Ardenticatena maritima Strain 110ST.</title>
        <authorList>
            <person name="Kawaichi S."/>
            <person name="Yoshida T."/>
            <person name="Sako Y."/>
            <person name="Nakamura R."/>
        </authorList>
    </citation>
    <scope>NUCLEOTIDE SEQUENCE [LARGE SCALE GENOMIC DNA]</scope>
    <source>
        <strain evidence="6 7">110S</strain>
    </source>
</reference>
<dbReference type="RefSeq" id="WP_054492399.1">
    <property type="nucleotide sequence ID" value="NZ_BBZA01000059.1"/>
</dbReference>
<dbReference type="Proteomes" id="UP000037784">
    <property type="component" value="Unassembled WGS sequence"/>
</dbReference>
<dbReference type="AlphaFoldDB" id="A0A0M9UC24"/>
<accession>A0A0M9UC24</accession>
<reference evidence="7" key="2">
    <citation type="submission" date="2015-08" db="EMBL/GenBank/DDBJ databases">
        <title>Draft Genome Sequence of a Heterotrophic Facultative Anaerobic Bacterium Ardenticatena maritima Strain 110S.</title>
        <authorList>
            <person name="Kawaichi S."/>
            <person name="Yoshida T."/>
            <person name="Sako Y."/>
            <person name="Nakamura R."/>
        </authorList>
    </citation>
    <scope>NUCLEOTIDE SEQUENCE [LARGE SCALE GENOMIC DNA]</scope>
    <source>
        <strain evidence="7">110S</strain>
    </source>
</reference>
<dbReference type="Pfam" id="PF00535">
    <property type="entry name" value="Glycos_transf_2"/>
    <property type="match status" value="1"/>
</dbReference>
<dbReference type="InterPro" id="IPR029044">
    <property type="entry name" value="Nucleotide-diphossugar_trans"/>
</dbReference>
<dbReference type="Gene3D" id="3.90.550.10">
    <property type="entry name" value="Spore Coat Polysaccharide Biosynthesis Protein SpsA, Chain A"/>
    <property type="match status" value="1"/>
</dbReference>
<evidence type="ECO:0000313" key="6">
    <source>
        <dbReference type="EMBL" id="GAP62478.1"/>
    </source>
</evidence>
<dbReference type="OrthoDB" id="153025at2"/>
<comment type="caution">
    <text evidence="6">The sequence shown here is derived from an EMBL/GenBank/DDBJ whole genome shotgun (WGS) entry which is preliminary data.</text>
</comment>
<evidence type="ECO:0000256" key="1">
    <source>
        <dbReference type="ARBA" id="ARBA00004776"/>
    </source>
</evidence>
<dbReference type="PANTHER" id="PTHR43179">
    <property type="entry name" value="RHAMNOSYLTRANSFERASE WBBL"/>
    <property type="match status" value="1"/>
</dbReference>
<dbReference type="PANTHER" id="PTHR43179:SF12">
    <property type="entry name" value="GALACTOFURANOSYLTRANSFERASE GLFT2"/>
    <property type="match status" value="1"/>
</dbReference>
<dbReference type="InterPro" id="IPR001173">
    <property type="entry name" value="Glyco_trans_2-like"/>
</dbReference>
<dbReference type="EMBL" id="BBZA01000059">
    <property type="protein sequence ID" value="GAP62478.1"/>
    <property type="molecule type" value="Genomic_DNA"/>
</dbReference>
<dbReference type="FunCoup" id="A0A0M9UC24">
    <property type="interactions" value="174"/>
</dbReference>
<dbReference type="SUPFAM" id="SSF53448">
    <property type="entry name" value="Nucleotide-diphospho-sugar transferases"/>
    <property type="match status" value="1"/>
</dbReference>
<evidence type="ECO:0000256" key="4">
    <source>
        <dbReference type="ARBA" id="ARBA00022679"/>
    </source>
</evidence>
<evidence type="ECO:0000256" key="3">
    <source>
        <dbReference type="ARBA" id="ARBA00022676"/>
    </source>
</evidence>
<proteinExistence type="inferred from homology"/>
<dbReference type="GO" id="GO:0016757">
    <property type="term" value="F:glycosyltransferase activity"/>
    <property type="evidence" value="ECO:0007669"/>
    <property type="project" value="UniProtKB-KW"/>
</dbReference>
<evidence type="ECO:0000313" key="7">
    <source>
        <dbReference type="Proteomes" id="UP000037784"/>
    </source>
</evidence>
<sequence>MPDLRFSVVIPTYNRYTLLRQCLQALQEQTYPAYEIIVVDDASSDETPHTLPKEFPTVRYIRLPQRSGPATARNVGIQTASGDIVAFTDDDCRVPPYWLETLAEAFTEHPDVVGVGGYQEAPDEILEKDIFAQAEQFMRAQRWQGRHIAPQKGGFEVPGFGTNNAAYRREVLLSVGGFDETFTSAAAEDTDLKWRICEQGYQLLYLPLKVDHYHTETVGSAWRRHIYRGIGAYDFGKKRGKAPSLVRIALRSIKRTLRLGKHLVQTDPRIAFIVYMKSMADVVGQYRAWQNDDERKFL</sequence>
<keyword evidence="3" id="KW-0328">Glycosyltransferase</keyword>
<dbReference type="InParanoid" id="A0A0M9UC24"/>